<keyword evidence="2" id="KW-1185">Reference proteome</keyword>
<dbReference type="AlphaFoldDB" id="A0A9E8HIC6"/>
<evidence type="ECO:0000313" key="1">
    <source>
        <dbReference type="EMBL" id="UZW75210.1"/>
    </source>
</evidence>
<gene>
    <name evidence="1" type="ORF">NNL22_00965</name>
</gene>
<evidence type="ECO:0000313" key="2">
    <source>
        <dbReference type="Proteomes" id="UP001164472"/>
    </source>
</evidence>
<dbReference type="KEGG" id="asem:NNL22_00965"/>
<protein>
    <submittedName>
        <fullName evidence="1">Metal-dependent hydrolase</fullName>
    </submittedName>
</protein>
<dbReference type="RefSeq" id="WP_251810983.1">
    <property type="nucleotide sequence ID" value="NZ_CP101527.1"/>
</dbReference>
<sequence>MNTKTVSSSQVSQTDTLLIQRKVSFDFSASPLHWIPNDPYSSHFISVIHTILPAGEYFFCRLYNKALPYIRDDKLQQDVKGFIKQEAMHAKAHNSGISDFLESQGMVVDDFVKQVEWLFDSVLHDKPFGYKVPKAMVQEWLVLRLGLIAAVEHFTCVLGKYALENTQWDQDQADTTVLDILRWHAAEEIEHRSVAFDVYRHLGGSYPMRYLQMLVVFPIIIGLWVKGSSNLMAQDAVFADKKPKVLGLFYWREWQRQAKNGRLPSLLWLASQASRYFKPSYNPSTEASTEQAQAYFFLSPAAHRADAARLLKETHINH</sequence>
<organism evidence="1 2">
    <name type="scientific">Alkalimarinus sediminis</name>
    <dbReference type="NCBI Taxonomy" id="1632866"/>
    <lineage>
        <taxon>Bacteria</taxon>
        <taxon>Pseudomonadati</taxon>
        <taxon>Pseudomonadota</taxon>
        <taxon>Gammaproteobacteria</taxon>
        <taxon>Alteromonadales</taxon>
        <taxon>Alteromonadaceae</taxon>
        <taxon>Alkalimarinus</taxon>
    </lineage>
</organism>
<dbReference type="PANTHER" id="PTHR39456">
    <property type="entry name" value="METAL-DEPENDENT HYDROLASE"/>
    <property type="match status" value="1"/>
</dbReference>
<dbReference type="Pfam" id="PF10118">
    <property type="entry name" value="Metal_hydrol"/>
    <property type="match status" value="1"/>
</dbReference>
<dbReference type="PIRSF" id="PIRSF007580">
    <property type="entry name" value="UCP07580"/>
    <property type="match status" value="1"/>
</dbReference>
<dbReference type="PANTHER" id="PTHR39456:SF1">
    <property type="entry name" value="METAL-DEPENDENT HYDROLASE"/>
    <property type="match status" value="1"/>
</dbReference>
<proteinExistence type="predicted"/>
<name>A0A9E8HIC6_9ALTE</name>
<reference evidence="1" key="1">
    <citation type="submission" date="2022-07" db="EMBL/GenBank/DDBJ databases">
        <title>Alkalimarinus sp. nov., isolated from gut of a Alitta virens.</title>
        <authorList>
            <person name="Yang A.I."/>
            <person name="Shin N.-R."/>
        </authorList>
    </citation>
    <scope>NUCLEOTIDE SEQUENCE</scope>
    <source>
        <strain evidence="1">FA028</strain>
    </source>
</reference>
<dbReference type="GO" id="GO:0016787">
    <property type="term" value="F:hydrolase activity"/>
    <property type="evidence" value="ECO:0007669"/>
    <property type="project" value="UniProtKB-KW"/>
</dbReference>
<dbReference type="Proteomes" id="UP001164472">
    <property type="component" value="Chromosome"/>
</dbReference>
<accession>A0A9E8HIC6</accession>
<keyword evidence="1" id="KW-0378">Hydrolase</keyword>
<dbReference type="InterPro" id="IPR016516">
    <property type="entry name" value="UCP07580"/>
</dbReference>
<dbReference type="EMBL" id="CP101527">
    <property type="protein sequence ID" value="UZW75210.1"/>
    <property type="molecule type" value="Genomic_DNA"/>
</dbReference>